<organism evidence="1 2">
    <name type="scientific">Tunturiibacter gelidiferens</name>
    <dbReference type="NCBI Taxonomy" id="3069689"/>
    <lineage>
        <taxon>Bacteria</taxon>
        <taxon>Pseudomonadati</taxon>
        <taxon>Acidobacteriota</taxon>
        <taxon>Terriglobia</taxon>
        <taxon>Terriglobales</taxon>
        <taxon>Acidobacteriaceae</taxon>
        <taxon>Tunturiibacter</taxon>
    </lineage>
</organism>
<dbReference type="GO" id="GO:0009055">
    <property type="term" value="F:electron transfer activity"/>
    <property type="evidence" value="ECO:0007669"/>
    <property type="project" value="InterPro"/>
</dbReference>
<keyword evidence="2" id="KW-1185">Reference proteome</keyword>
<evidence type="ECO:0000313" key="1">
    <source>
        <dbReference type="EMBL" id="MBB5326722.1"/>
    </source>
</evidence>
<protein>
    <submittedName>
        <fullName evidence="1">Cytochrome c peroxidase</fullName>
    </submittedName>
</protein>
<dbReference type="Gene3D" id="1.10.760.10">
    <property type="entry name" value="Cytochrome c-like domain"/>
    <property type="match status" value="1"/>
</dbReference>
<comment type="caution">
    <text evidence="1">The sequence shown here is derived from an EMBL/GenBank/DDBJ whole genome shotgun (WGS) entry which is preliminary data.</text>
</comment>
<dbReference type="InterPro" id="IPR036909">
    <property type="entry name" value="Cyt_c-like_dom_sf"/>
</dbReference>
<dbReference type="Proteomes" id="UP000535182">
    <property type="component" value="Unassembled WGS sequence"/>
</dbReference>
<sequence>MANAGPKETGSYANDLRRQFGPDILDDPRAYAATLIAIERFELEDASFHPYSSKYNDYLDGKMKLTAQEQRGLTLFDDPKRGNSATCHLDRKGVDGSHPIFTDYQFEALGVPRNPEILANASPDYFDMGLCGPVRADQAKESKFCGLFKTPRCGT</sequence>
<dbReference type="SUPFAM" id="SSF46626">
    <property type="entry name" value="Cytochrome c"/>
    <property type="match status" value="1"/>
</dbReference>
<keyword evidence="1" id="KW-0560">Oxidoreductase</keyword>
<name>A0A9X0U3E8_9BACT</name>
<dbReference type="EMBL" id="JACHEB010000001">
    <property type="protein sequence ID" value="MBB5326722.1"/>
    <property type="molecule type" value="Genomic_DNA"/>
</dbReference>
<evidence type="ECO:0000313" key="2">
    <source>
        <dbReference type="Proteomes" id="UP000535182"/>
    </source>
</evidence>
<reference evidence="1 2" key="1">
    <citation type="submission" date="2020-08" db="EMBL/GenBank/DDBJ databases">
        <title>Genomic Encyclopedia of Type Strains, Phase IV (KMG-V): Genome sequencing to study the core and pangenomes of soil and plant-associated prokaryotes.</title>
        <authorList>
            <person name="Whitman W."/>
        </authorList>
    </citation>
    <scope>NUCLEOTIDE SEQUENCE [LARGE SCALE GENOMIC DNA]</scope>
    <source>
        <strain evidence="1 2">X5P2</strain>
    </source>
</reference>
<dbReference type="AlphaFoldDB" id="A0A9X0U3E8"/>
<accession>A0A9X0U3E8</accession>
<gene>
    <name evidence="1" type="ORF">HDF14_000316</name>
</gene>
<proteinExistence type="predicted"/>
<keyword evidence="1" id="KW-0575">Peroxidase</keyword>
<dbReference type="GO" id="GO:0020037">
    <property type="term" value="F:heme binding"/>
    <property type="evidence" value="ECO:0007669"/>
    <property type="project" value="InterPro"/>
</dbReference>
<dbReference type="GO" id="GO:0004601">
    <property type="term" value="F:peroxidase activity"/>
    <property type="evidence" value="ECO:0007669"/>
    <property type="project" value="UniProtKB-KW"/>
</dbReference>